<feature type="transmembrane region" description="Helical" evidence="6">
    <location>
        <begin position="24"/>
        <end position="42"/>
    </location>
</feature>
<dbReference type="RefSeq" id="WP_163656063.1">
    <property type="nucleotide sequence ID" value="NZ_JAAGRN010000010.1"/>
</dbReference>
<dbReference type="EMBL" id="JAAGRN010000010">
    <property type="protein sequence ID" value="NDY84251.1"/>
    <property type="molecule type" value="Genomic_DNA"/>
</dbReference>
<evidence type="ECO:0000256" key="4">
    <source>
        <dbReference type="ARBA" id="ARBA00023136"/>
    </source>
</evidence>
<proteinExistence type="predicted"/>
<sequence length="298" mass="33645">MSPQIKTDESIDPSRNRIDTQRRYLLWGIFLSLAIHIGLISWQQQRKPTRAPKPLPLDIVLVNVSSDTAPNAPQLLGQQNLDGGGNAWKGHATSTLPFAGDLAERLEVQELNKKRMQLEAEQARLLTQLQSSQTSAQHRTPKQESEENTQTGQDDLDQERVMQSARIAILAQQVNDYNRRPRKHFDAPSVAAHPYANYIDQWRQIIETTGAKHYPRESGKTVYGKVQATITIAANGSLLDLTINRPSNLAILNQAVRRIAQLSTPFPPFPPDMARRIDQIVITRTWHFVNGTLETRQQ</sequence>
<comment type="subcellular location">
    <subcellularLocation>
        <location evidence="1">Membrane</location>
        <topology evidence="1">Single-pass membrane protein</topology>
    </subcellularLocation>
</comment>
<dbReference type="Pfam" id="PF13103">
    <property type="entry name" value="TonB_2"/>
    <property type="match status" value="1"/>
</dbReference>
<evidence type="ECO:0000256" key="5">
    <source>
        <dbReference type="SAM" id="MobiDB-lite"/>
    </source>
</evidence>
<accession>A0A6B2R1Q7</accession>
<organism evidence="7">
    <name type="scientific">Sheuella amnicola</name>
    <dbReference type="NCBI Taxonomy" id="2707330"/>
    <lineage>
        <taxon>Bacteria</taxon>
        <taxon>Pseudomonadati</taxon>
        <taxon>Pseudomonadota</taxon>
        <taxon>Betaproteobacteria</taxon>
        <taxon>Burkholderiales</taxon>
        <taxon>Alcaligenaceae</taxon>
        <taxon>Sheuella</taxon>
    </lineage>
</organism>
<name>A0A6B2R1Q7_9BURK</name>
<evidence type="ECO:0000256" key="2">
    <source>
        <dbReference type="ARBA" id="ARBA00022692"/>
    </source>
</evidence>
<evidence type="ECO:0000313" key="7">
    <source>
        <dbReference type="EMBL" id="NDY84251.1"/>
    </source>
</evidence>
<evidence type="ECO:0000256" key="1">
    <source>
        <dbReference type="ARBA" id="ARBA00004167"/>
    </source>
</evidence>
<dbReference type="SUPFAM" id="SSF74653">
    <property type="entry name" value="TolA/TonB C-terminal domain"/>
    <property type="match status" value="1"/>
</dbReference>
<dbReference type="Gene3D" id="3.30.1150.10">
    <property type="match status" value="1"/>
</dbReference>
<dbReference type="NCBIfam" id="TIGR01352">
    <property type="entry name" value="tonB_Cterm"/>
    <property type="match status" value="1"/>
</dbReference>
<gene>
    <name evidence="7" type="ORF">G3I67_13540</name>
</gene>
<dbReference type="InterPro" id="IPR006260">
    <property type="entry name" value="TonB/TolA_C"/>
</dbReference>
<evidence type="ECO:0000256" key="6">
    <source>
        <dbReference type="SAM" id="Phobius"/>
    </source>
</evidence>
<dbReference type="GO" id="GO:0016020">
    <property type="term" value="C:membrane"/>
    <property type="evidence" value="ECO:0007669"/>
    <property type="project" value="UniProtKB-SubCell"/>
</dbReference>
<reference evidence="7" key="1">
    <citation type="submission" date="2020-02" db="EMBL/GenBank/DDBJ databases">
        <authorList>
            <person name="Chen W.-M."/>
        </authorList>
    </citation>
    <scope>NUCLEOTIDE SEQUENCE</scope>
    <source>
        <strain evidence="7">NBD-18</strain>
    </source>
</reference>
<evidence type="ECO:0000256" key="3">
    <source>
        <dbReference type="ARBA" id="ARBA00022989"/>
    </source>
</evidence>
<feature type="region of interest" description="Disordered" evidence="5">
    <location>
        <begin position="130"/>
        <end position="156"/>
    </location>
</feature>
<keyword evidence="2 6" id="KW-0812">Transmembrane</keyword>
<keyword evidence="4 6" id="KW-0472">Membrane</keyword>
<keyword evidence="3 6" id="KW-1133">Transmembrane helix</keyword>
<comment type="caution">
    <text evidence="7">The sequence shown here is derived from an EMBL/GenBank/DDBJ whole genome shotgun (WGS) entry which is preliminary data.</text>
</comment>
<dbReference type="AlphaFoldDB" id="A0A6B2R1Q7"/>
<protein>
    <submittedName>
        <fullName evidence="7">TonB C-terminal domain-containing protein</fullName>
    </submittedName>
</protein>